<dbReference type="EMBL" id="LUKD01000007">
    <property type="protein sequence ID" value="KYG63581.1"/>
    <property type="molecule type" value="Genomic_DNA"/>
</dbReference>
<sequence length="253" mass="28643">MSVVSRPETESFLVPSMPHRYVVPMWKVFFFSLLVSTTAWAQETWLVATLDWPPYTCSKCHRNGTAADALRRTMAAQGIIIEFVFYPWVQAQKNGGKKNFVGYFPSWKDEVLPGFTASQSLFYSPVIFLERKDKPLVWKELKDLKGKTFAVTRGYGNTAEFNALVKNGDLKTITVLSEDSTLRKLVQGSVDGVLMDLKVAEHYLKNDFAGYADKIAINPKIVENKSLHLAFNQYNKDKKQKLDGITLKVPASF</sequence>
<proteinExistence type="predicted"/>
<dbReference type="SUPFAM" id="SSF53850">
    <property type="entry name" value="Periplasmic binding protein-like II"/>
    <property type="match status" value="1"/>
</dbReference>
<dbReference type="PANTHER" id="PTHR35936:SF25">
    <property type="entry name" value="ABC TRANSPORTER SUBSTRATE-BINDING PROTEIN"/>
    <property type="match status" value="1"/>
</dbReference>
<evidence type="ECO:0000313" key="1">
    <source>
        <dbReference type="EMBL" id="KYG63581.1"/>
    </source>
</evidence>
<dbReference type="RefSeq" id="WP_063208554.1">
    <property type="nucleotide sequence ID" value="NZ_LUKD01000007.1"/>
</dbReference>
<dbReference type="PANTHER" id="PTHR35936">
    <property type="entry name" value="MEMBRANE-BOUND LYTIC MUREIN TRANSGLYCOSYLASE F"/>
    <property type="match status" value="1"/>
</dbReference>
<dbReference type="Gene3D" id="3.40.190.10">
    <property type="entry name" value="Periplasmic binding protein-like II"/>
    <property type="match status" value="2"/>
</dbReference>
<organism evidence="1 2">
    <name type="scientific">Bdellovibrio bacteriovorus</name>
    <dbReference type="NCBI Taxonomy" id="959"/>
    <lineage>
        <taxon>Bacteria</taxon>
        <taxon>Pseudomonadati</taxon>
        <taxon>Bdellovibrionota</taxon>
        <taxon>Bdellovibrionia</taxon>
        <taxon>Bdellovibrionales</taxon>
        <taxon>Pseudobdellovibrionaceae</taxon>
        <taxon>Bdellovibrio</taxon>
    </lineage>
</organism>
<gene>
    <name evidence="1" type="ORF">AZI87_14350</name>
</gene>
<dbReference type="Proteomes" id="UP000075799">
    <property type="component" value="Unassembled WGS sequence"/>
</dbReference>
<reference evidence="1 2" key="1">
    <citation type="submission" date="2016-03" db="EMBL/GenBank/DDBJ databases">
        <authorList>
            <person name="Ploux O."/>
        </authorList>
    </citation>
    <scope>NUCLEOTIDE SEQUENCE [LARGE SCALE GENOMIC DNA]</scope>
    <source>
        <strain evidence="1 2">EC13</strain>
    </source>
</reference>
<evidence type="ECO:0000313" key="2">
    <source>
        <dbReference type="Proteomes" id="UP000075799"/>
    </source>
</evidence>
<comment type="caution">
    <text evidence="1">The sequence shown here is derived from an EMBL/GenBank/DDBJ whole genome shotgun (WGS) entry which is preliminary data.</text>
</comment>
<accession>A0A162G229</accession>
<protein>
    <submittedName>
        <fullName evidence="1">Uncharacterized protein</fullName>
    </submittedName>
</protein>
<name>A0A162G229_BDEBC</name>
<dbReference type="AlphaFoldDB" id="A0A162G229"/>